<dbReference type="Pfam" id="PF00225">
    <property type="entry name" value="Kinesin"/>
    <property type="match status" value="1"/>
</dbReference>
<dbReference type="InterPro" id="IPR019821">
    <property type="entry name" value="Kinesin_motor_CS"/>
</dbReference>
<evidence type="ECO:0000256" key="8">
    <source>
        <dbReference type="SAM" id="MobiDB-lite"/>
    </source>
</evidence>
<dbReference type="InterPro" id="IPR027417">
    <property type="entry name" value="P-loop_NTPase"/>
</dbReference>
<dbReference type="GO" id="GO:0016787">
    <property type="term" value="F:hydrolase activity"/>
    <property type="evidence" value="ECO:0007669"/>
    <property type="project" value="UniProtKB-KW"/>
</dbReference>
<evidence type="ECO:0000256" key="7">
    <source>
        <dbReference type="RuleBase" id="RU000394"/>
    </source>
</evidence>
<dbReference type="OMA" id="VRAKARM"/>
<dbReference type="GO" id="GO:0005737">
    <property type="term" value="C:cytoplasm"/>
    <property type="evidence" value="ECO:0007669"/>
    <property type="project" value="UniProtKB-SubCell"/>
</dbReference>
<dbReference type="Proteomes" id="UP000217790">
    <property type="component" value="Unassembled WGS sequence"/>
</dbReference>
<evidence type="ECO:0000313" key="10">
    <source>
        <dbReference type="EMBL" id="PBK95319.1"/>
    </source>
</evidence>
<evidence type="ECO:0000256" key="2">
    <source>
        <dbReference type="ARBA" id="ARBA00022490"/>
    </source>
</evidence>
<dbReference type="OrthoDB" id="3176171at2759"/>
<protein>
    <recommendedName>
        <fullName evidence="7">Kinesin-like protein</fullName>
    </recommendedName>
</protein>
<evidence type="ECO:0000313" key="11">
    <source>
        <dbReference type="Proteomes" id="UP000217790"/>
    </source>
</evidence>
<dbReference type="SUPFAM" id="SSF52540">
    <property type="entry name" value="P-loop containing nucleoside triphosphate hydrolases"/>
    <property type="match status" value="1"/>
</dbReference>
<dbReference type="GO" id="GO:0007018">
    <property type="term" value="P:microtubule-based movement"/>
    <property type="evidence" value="ECO:0007669"/>
    <property type="project" value="InterPro"/>
</dbReference>
<reference evidence="11" key="1">
    <citation type="journal article" date="2017" name="Nat. Ecol. Evol.">
        <title>Genome expansion and lineage-specific genetic innovations in the forest pathogenic fungi Armillaria.</title>
        <authorList>
            <person name="Sipos G."/>
            <person name="Prasanna A.N."/>
            <person name="Walter M.C."/>
            <person name="O'Connor E."/>
            <person name="Balint B."/>
            <person name="Krizsan K."/>
            <person name="Kiss B."/>
            <person name="Hess J."/>
            <person name="Varga T."/>
            <person name="Slot J."/>
            <person name="Riley R."/>
            <person name="Boka B."/>
            <person name="Rigling D."/>
            <person name="Barry K."/>
            <person name="Lee J."/>
            <person name="Mihaltcheva S."/>
            <person name="LaButti K."/>
            <person name="Lipzen A."/>
            <person name="Waldron R."/>
            <person name="Moloney N.M."/>
            <person name="Sperisen C."/>
            <person name="Kredics L."/>
            <person name="Vagvoelgyi C."/>
            <person name="Patrignani A."/>
            <person name="Fitzpatrick D."/>
            <person name="Nagy I."/>
            <person name="Doyle S."/>
            <person name="Anderson J.B."/>
            <person name="Grigoriev I.V."/>
            <person name="Gueldener U."/>
            <person name="Muensterkoetter M."/>
            <person name="Nagy L.G."/>
        </authorList>
    </citation>
    <scope>NUCLEOTIDE SEQUENCE [LARGE SCALE GENOMIC DNA]</scope>
    <source>
        <strain evidence="11">Ar21-2</strain>
    </source>
</reference>
<feature type="region of interest" description="Disordered" evidence="8">
    <location>
        <begin position="316"/>
        <end position="336"/>
    </location>
</feature>
<dbReference type="GO" id="GO:0005524">
    <property type="term" value="F:ATP binding"/>
    <property type="evidence" value="ECO:0007669"/>
    <property type="project" value="UniProtKB-UniRule"/>
</dbReference>
<dbReference type="PROSITE" id="PS00411">
    <property type="entry name" value="KINESIN_MOTOR_1"/>
    <property type="match status" value="1"/>
</dbReference>
<dbReference type="InterPro" id="IPR001752">
    <property type="entry name" value="Kinesin_motor_dom"/>
</dbReference>
<dbReference type="InParanoid" id="A0A2H3DJC6"/>
<name>A0A2H3DJC6_ARMGA</name>
<keyword evidence="11" id="KW-1185">Reference proteome</keyword>
<dbReference type="GO" id="GO:0003777">
    <property type="term" value="F:microtubule motor activity"/>
    <property type="evidence" value="ECO:0007669"/>
    <property type="project" value="InterPro"/>
</dbReference>
<dbReference type="GO" id="GO:0005875">
    <property type="term" value="C:microtubule associated complex"/>
    <property type="evidence" value="ECO:0007669"/>
    <property type="project" value="TreeGrafter"/>
</dbReference>
<feature type="compositionally biased region" description="Basic and acidic residues" evidence="8">
    <location>
        <begin position="316"/>
        <end position="333"/>
    </location>
</feature>
<keyword evidence="4 6" id="KW-0067">ATP-binding</keyword>
<comment type="subcellular location">
    <subcellularLocation>
        <location evidence="1">Cytoplasm</location>
    </subcellularLocation>
</comment>
<proteinExistence type="inferred from homology"/>
<feature type="binding site" evidence="6">
    <location>
        <begin position="156"/>
        <end position="163"/>
    </location>
    <ligand>
        <name>ATP</name>
        <dbReference type="ChEBI" id="CHEBI:30616"/>
    </ligand>
</feature>
<dbReference type="GO" id="GO:0051231">
    <property type="term" value="P:spindle elongation"/>
    <property type="evidence" value="ECO:0007669"/>
    <property type="project" value="TreeGrafter"/>
</dbReference>
<dbReference type="GO" id="GO:0005874">
    <property type="term" value="C:microtubule"/>
    <property type="evidence" value="ECO:0007669"/>
    <property type="project" value="UniProtKB-KW"/>
</dbReference>
<dbReference type="PANTHER" id="PTHR47969">
    <property type="entry name" value="CHROMOSOME-ASSOCIATED KINESIN KIF4A-RELATED"/>
    <property type="match status" value="1"/>
</dbReference>
<keyword evidence="3 6" id="KW-0547">Nucleotide-binding</keyword>
<keyword evidence="6 7" id="KW-0505">Motor protein</keyword>
<evidence type="ECO:0000256" key="5">
    <source>
        <dbReference type="ARBA" id="ARBA00023054"/>
    </source>
</evidence>
<evidence type="ECO:0000256" key="4">
    <source>
        <dbReference type="ARBA" id="ARBA00022840"/>
    </source>
</evidence>
<evidence type="ECO:0000256" key="1">
    <source>
        <dbReference type="ARBA" id="ARBA00004496"/>
    </source>
</evidence>
<dbReference type="PRINTS" id="PR00380">
    <property type="entry name" value="KINESINHEAVY"/>
</dbReference>
<dbReference type="AlphaFoldDB" id="A0A2H3DJC6"/>
<dbReference type="STRING" id="47427.A0A2H3DJC6"/>
<dbReference type="Gene3D" id="3.40.850.10">
    <property type="entry name" value="Kinesin motor domain"/>
    <property type="match status" value="1"/>
</dbReference>
<gene>
    <name evidence="10" type="ORF">ARMGADRAFT_990231</name>
</gene>
<dbReference type="InterPro" id="IPR036961">
    <property type="entry name" value="Kinesin_motor_dom_sf"/>
</dbReference>
<dbReference type="EMBL" id="KZ293652">
    <property type="protein sequence ID" value="PBK95319.1"/>
    <property type="molecule type" value="Genomic_DNA"/>
</dbReference>
<dbReference type="InterPro" id="IPR027640">
    <property type="entry name" value="Kinesin-like_fam"/>
</dbReference>
<comment type="similarity">
    <text evidence="6 7">Belongs to the TRAFAC class myosin-kinesin ATPase superfamily. Kinesin family.</text>
</comment>
<dbReference type="SMART" id="SM00129">
    <property type="entry name" value="KISc"/>
    <property type="match status" value="1"/>
</dbReference>
<evidence type="ECO:0000256" key="6">
    <source>
        <dbReference type="PROSITE-ProRule" id="PRU00283"/>
    </source>
</evidence>
<dbReference type="PROSITE" id="PS50067">
    <property type="entry name" value="KINESIN_MOTOR_2"/>
    <property type="match status" value="1"/>
</dbReference>
<dbReference type="GO" id="GO:0007052">
    <property type="term" value="P:mitotic spindle organization"/>
    <property type="evidence" value="ECO:0007669"/>
    <property type="project" value="TreeGrafter"/>
</dbReference>
<organism evidence="10 11">
    <name type="scientific">Armillaria gallica</name>
    <name type="common">Bulbous honey fungus</name>
    <name type="synonym">Armillaria bulbosa</name>
    <dbReference type="NCBI Taxonomy" id="47427"/>
    <lineage>
        <taxon>Eukaryota</taxon>
        <taxon>Fungi</taxon>
        <taxon>Dikarya</taxon>
        <taxon>Basidiomycota</taxon>
        <taxon>Agaricomycotina</taxon>
        <taxon>Agaricomycetes</taxon>
        <taxon>Agaricomycetidae</taxon>
        <taxon>Agaricales</taxon>
        <taxon>Marasmiineae</taxon>
        <taxon>Physalacriaceae</taxon>
        <taxon>Armillaria</taxon>
    </lineage>
</organism>
<feature type="domain" description="Kinesin motor" evidence="9">
    <location>
        <begin position="79"/>
        <end position="412"/>
    </location>
</feature>
<accession>A0A2H3DJC6</accession>
<keyword evidence="5" id="KW-0175">Coiled coil</keyword>
<keyword evidence="10" id="KW-0378">Hydrolase</keyword>
<dbReference type="PANTHER" id="PTHR47969:SF15">
    <property type="entry name" value="CHROMOSOME-ASSOCIATED KINESIN KIF4A-RELATED"/>
    <property type="match status" value="1"/>
</dbReference>
<evidence type="ECO:0000256" key="3">
    <source>
        <dbReference type="ARBA" id="ARBA00022741"/>
    </source>
</evidence>
<dbReference type="GO" id="GO:0008017">
    <property type="term" value="F:microtubule binding"/>
    <property type="evidence" value="ECO:0007669"/>
    <property type="project" value="InterPro"/>
</dbReference>
<keyword evidence="7" id="KW-0493">Microtubule</keyword>
<keyword evidence="2" id="KW-0963">Cytoplasm</keyword>
<evidence type="ECO:0000259" key="9">
    <source>
        <dbReference type="PROSITE" id="PS50067"/>
    </source>
</evidence>
<sequence length="652" mass="72410">MATSATLTTTQLPHFRSLLEEWLAKQPPATGFSVPFEDIAKTPKVSKDVVVAFRTRHPLPGEAVGKFQSTPADGEDDVPVEVCIGITVKSAEPGVFVAHVPGMKWSGFTLTHKEYIADLAFGPDTTNEEVYQRTVVANDLLHLGLSGGVGCILAYGQTSSGKTYTMEGIESRIARDLFDAARVVGNRLSYGQNEADFFEFSVTFLELQGKHATDLVEPNDKVDASGNVVRKDVAIHEDKAGNVKPRLISTIVRTSTELEELITSSLSHRRTCATLRNAASSRSHAVLTIHIKNKSLPYTEDGRLILVDLAGSERYEDSKAHDKQRMKESRENNESLMNLKESVRAKAKMAAEDGFVHIPWRSNKLTMLLKPIFDVESRQPSKAVIIAHVSPHIQDSIHSTNTLSYATPFRTVPAKPRGPLAYDSEDPRTWDRAQTHAWLTSEFAKHTVAEKVQEEKADFAANALASLNERLDLGLDIDKVCPEGYTARNLGALYTTEFVERCLAARTERTGDMGILKNRAAEVIGQLFYLIMSAKTRTRTQIMKTRKKVKMQAYGKFFVVRAFTLTCEFSGEAPKRAVGYEDEDEDDDPMVMIDAMEYHTLEKWDTTIAAAIAKAVEEKTDVREAHSNATKGLMEAWRVDVARRQSESKALI</sequence>